<evidence type="ECO:0000313" key="2">
    <source>
        <dbReference type="Proteomes" id="UP000029096"/>
    </source>
</evidence>
<gene>
    <name evidence="1" type="ORF">BBOH_0632</name>
</gene>
<dbReference type="RefSeq" id="WP_033521865.1">
    <property type="nucleotide sequence ID" value="NZ_JDUS01000012.1"/>
</dbReference>
<accession>A0A086ZH29</accession>
<dbReference type="EMBL" id="JGYP01000002">
    <property type="protein sequence ID" value="KFI45829.1"/>
    <property type="molecule type" value="Genomic_DNA"/>
</dbReference>
<protein>
    <submittedName>
        <fullName evidence="1">Uncharacterized protein</fullName>
    </submittedName>
</protein>
<dbReference type="OrthoDB" id="2224745at2"/>
<dbReference type="STRING" id="1437606.BBOH_0632"/>
<dbReference type="eggNOG" id="ENOG502ZTU2">
    <property type="taxonomic scope" value="Bacteria"/>
</dbReference>
<dbReference type="AlphaFoldDB" id="A0A086ZH29"/>
<sequence>MAIKSSGVEAQGAIAELTGLDASEYANQSVDFSSSTVPSMLAGQLICNALMGDTSNVVSCVLTQANKFPQLAHVFEERDQEAARDWKGQ</sequence>
<evidence type="ECO:0000313" key="1">
    <source>
        <dbReference type="EMBL" id="KFI45829.1"/>
    </source>
</evidence>
<keyword evidence="2" id="KW-1185">Reference proteome</keyword>
<name>A0A086ZH29_9BIFI</name>
<reference evidence="1 2" key="1">
    <citation type="submission" date="2014-03" db="EMBL/GenBank/DDBJ databases">
        <title>Genomics of Bifidobacteria.</title>
        <authorList>
            <person name="Ventura M."/>
            <person name="Milani C."/>
            <person name="Lugli G.A."/>
        </authorList>
    </citation>
    <scope>NUCLEOTIDE SEQUENCE [LARGE SCALE GENOMIC DNA]</scope>
    <source>
        <strain evidence="1 2">DSM 22767</strain>
    </source>
</reference>
<dbReference type="Proteomes" id="UP000029096">
    <property type="component" value="Unassembled WGS sequence"/>
</dbReference>
<organism evidence="1 2">
    <name type="scientific">Bifidobacterium bohemicum DSM 22767</name>
    <dbReference type="NCBI Taxonomy" id="1437606"/>
    <lineage>
        <taxon>Bacteria</taxon>
        <taxon>Bacillati</taxon>
        <taxon>Actinomycetota</taxon>
        <taxon>Actinomycetes</taxon>
        <taxon>Bifidobacteriales</taxon>
        <taxon>Bifidobacteriaceae</taxon>
        <taxon>Bifidobacterium</taxon>
    </lineage>
</organism>
<proteinExistence type="predicted"/>
<comment type="caution">
    <text evidence="1">The sequence shown here is derived from an EMBL/GenBank/DDBJ whole genome shotgun (WGS) entry which is preliminary data.</text>
</comment>